<dbReference type="GO" id="GO:0051015">
    <property type="term" value="F:actin filament binding"/>
    <property type="evidence" value="ECO:0007669"/>
    <property type="project" value="TreeGrafter"/>
</dbReference>
<gene>
    <name evidence="2" type="ORF">HNR67_000407</name>
</gene>
<name>A0A7W7FT06_9PSEU</name>
<accession>A0A7W7FT06</accession>
<dbReference type="GO" id="GO:0005522">
    <property type="term" value="F:profilin binding"/>
    <property type="evidence" value="ECO:0007669"/>
    <property type="project" value="TreeGrafter"/>
</dbReference>
<dbReference type="PANTHER" id="PTHR45725">
    <property type="entry name" value="FORMIN HOMOLOGY 2 FAMILY MEMBER"/>
    <property type="match status" value="1"/>
</dbReference>
<comment type="caution">
    <text evidence="2">The sequence shown here is derived from an EMBL/GenBank/DDBJ whole genome shotgun (WGS) entry which is preliminary data.</text>
</comment>
<dbReference type="EMBL" id="JACHMH010000001">
    <property type="protein sequence ID" value="MBB4674289.1"/>
    <property type="molecule type" value="Genomic_DNA"/>
</dbReference>
<feature type="compositionally biased region" description="Basic and acidic residues" evidence="1">
    <location>
        <begin position="80"/>
        <end position="113"/>
    </location>
</feature>
<dbReference type="GO" id="GO:0030041">
    <property type="term" value="P:actin filament polymerization"/>
    <property type="evidence" value="ECO:0007669"/>
    <property type="project" value="TreeGrafter"/>
</dbReference>
<feature type="compositionally biased region" description="Gly residues" evidence="1">
    <location>
        <begin position="521"/>
        <end position="533"/>
    </location>
</feature>
<dbReference type="Gene3D" id="1.10.287.1060">
    <property type="entry name" value="ESAT-6-like"/>
    <property type="match status" value="1"/>
</dbReference>
<feature type="compositionally biased region" description="Gly residues" evidence="1">
    <location>
        <begin position="927"/>
        <end position="946"/>
    </location>
</feature>
<feature type="compositionally biased region" description="Polar residues" evidence="1">
    <location>
        <begin position="951"/>
        <end position="961"/>
    </location>
</feature>
<dbReference type="GO" id="GO:0070060">
    <property type="term" value="P:'de novo' actin filament nucleation"/>
    <property type="evidence" value="ECO:0007669"/>
    <property type="project" value="TreeGrafter"/>
</dbReference>
<feature type="compositionally biased region" description="Acidic residues" evidence="1">
    <location>
        <begin position="55"/>
        <end position="79"/>
    </location>
</feature>
<sequence length="985" mass="102198">MAKADWNEVKAILDNPNVNPDTKREILDEYLDTRDDDRIDDEHKKYIKEYSPGNELDDEDESEFDGDDDDEDEEQELDEAVAKGKQEASDADNKEGSDKKATDANNQAKDKIGKAQPPALGGVGTKNSNELFDGAVSNLEMFKRYLPAWNMRGVKHVDFQSGIQLRWEEQKGIDFQKFLTEADEFTKAKAAVDQYVDDVDGQLIGLYGAWDGKAASASSQHYSSAVRPQLDQLVKQLGGAGETLSKAVGEIYRACKLKCEELTNSFSLNIGGAPPEMAKKIVTIAMQGLTGDDDAQRNQIKEVASWLDRTTGSATSRALDDDDCGDLEESTKTMVRDTCKKWADGPFDKEFGGRLTQFENSCNAALTTVNAQWDSVNNFLKGYTPNFPKDGTGGGGDTGGNGGGGTGTGGGGGGGTGSGGGGGGGMPKPPSMPELPKSELPGGPQDPSKLLDQTDPSKVPVPNDQQTVTIDDGSGRKIQVTEPTDDGKVKLMITGPDGKPKPYEIDFQLPGEKPGQPGMPGQPGGPGQQGGQPGVPHERLDVSGKPGGEQPTQIKPGPDGTASFRDGNSLITTQLVPGSTDQMKVTIDNMDGKPPTTYTVNFEDEAPKGGPGQTGPGGQGGAGGPGGPGGQGGMPRPMPLIGGEPGDIRQGGPMRAEPMPFQQQGPYQTEPAFGRMEPGQHLPPGQHMQPEPAFGRGGEPMMPQGAQGGPPPGWQGGPPQGPPPGWQPPPPPGWQGGPPPGFPPQGPPMGPPPGMPHWQPEPMPMQHGGPPPPPPPGWQPPPPPHMPPPPQFGHEQGWQGGPPQGSPPPPPPGWQPPPPPPPNWGGPQPGFAGGPFPPQGFIDGTGTASAASGSYDMGHTTTSAGGNPSAGSAFGSGPDQPSAGGAGLSDTNSPQATGSGGAGLASVPDGGAWNQQQMGGQPPAGAPMGGGMPMGGGAGAGGGQGGDQERQASNWRTQGQYFSIDEDGKRKWVNPVLGDDGFRDR</sequence>
<dbReference type="Proteomes" id="UP000533598">
    <property type="component" value="Unassembled WGS sequence"/>
</dbReference>
<evidence type="ECO:0000256" key="1">
    <source>
        <dbReference type="SAM" id="MobiDB-lite"/>
    </source>
</evidence>
<dbReference type="InterPro" id="IPR051425">
    <property type="entry name" value="Formin_Homology"/>
</dbReference>
<dbReference type="PANTHER" id="PTHR45725:SF8">
    <property type="entry name" value="FORMIN-B"/>
    <property type="match status" value="1"/>
</dbReference>
<dbReference type="SUPFAM" id="SSF140453">
    <property type="entry name" value="EsxAB dimer-like"/>
    <property type="match status" value="1"/>
</dbReference>
<feature type="compositionally biased region" description="Gly residues" evidence="1">
    <location>
        <begin position="609"/>
        <end position="633"/>
    </location>
</feature>
<feature type="region of interest" description="Disordered" evidence="1">
    <location>
        <begin position="1"/>
        <end position="126"/>
    </location>
</feature>
<feature type="compositionally biased region" description="Pro residues" evidence="1">
    <location>
        <begin position="709"/>
        <end position="791"/>
    </location>
</feature>
<keyword evidence="3" id="KW-1185">Reference proteome</keyword>
<feature type="compositionally biased region" description="Basic and acidic residues" evidence="1">
    <location>
        <begin position="21"/>
        <end position="48"/>
    </location>
</feature>
<feature type="compositionally biased region" description="Polar residues" evidence="1">
    <location>
        <begin position="859"/>
        <end position="870"/>
    </location>
</feature>
<dbReference type="InterPro" id="IPR036689">
    <property type="entry name" value="ESAT-6-like_sf"/>
</dbReference>
<organism evidence="2 3">
    <name type="scientific">Crossiella cryophila</name>
    <dbReference type="NCBI Taxonomy" id="43355"/>
    <lineage>
        <taxon>Bacteria</taxon>
        <taxon>Bacillati</taxon>
        <taxon>Actinomycetota</taxon>
        <taxon>Actinomycetes</taxon>
        <taxon>Pseudonocardiales</taxon>
        <taxon>Pseudonocardiaceae</taxon>
        <taxon>Crossiella</taxon>
    </lineage>
</organism>
<evidence type="ECO:0000313" key="3">
    <source>
        <dbReference type="Proteomes" id="UP000533598"/>
    </source>
</evidence>
<feature type="compositionally biased region" description="Pro residues" evidence="1">
    <location>
        <begin position="804"/>
        <end position="824"/>
    </location>
</feature>
<reference evidence="2 3" key="1">
    <citation type="submission" date="2020-08" db="EMBL/GenBank/DDBJ databases">
        <title>Sequencing the genomes of 1000 actinobacteria strains.</title>
        <authorList>
            <person name="Klenk H.-P."/>
        </authorList>
    </citation>
    <scope>NUCLEOTIDE SEQUENCE [LARGE SCALE GENOMIC DNA]</scope>
    <source>
        <strain evidence="2 3">DSM 44230</strain>
    </source>
</reference>
<dbReference type="AlphaFoldDB" id="A0A7W7FT06"/>
<dbReference type="GO" id="GO:0015629">
    <property type="term" value="C:actin cytoskeleton"/>
    <property type="evidence" value="ECO:0007669"/>
    <property type="project" value="TreeGrafter"/>
</dbReference>
<proteinExistence type="predicted"/>
<protein>
    <submittedName>
        <fullName evidence="2">Uncharacterized protein</fullName>
    </submittedName>
</protein>
<evidence type="ECO:0000313" key="2">
    <source>
        <dbReference type="EMBL" id="MBB4674289.1"/>
    </source>
</evidence>
<feature type="compositionally biased region" description="Gly residues" evidence="1">
    <location>
        <begin position="391"/>
        <end position="426"/>
    </location>
</feature>
<feature type="region of interest" description="Disordered" evidence="1">
    <location>
        <begin position="601"/>
        <end position="985"/>
    </location>
</feature>
<dbReference type="RefSeq" id="WP_185000341.1">
    <property type="nucleotide sequence ID" value="NZ_JACHMH010000001.1"/>
</dbReference>
<feature type="region of interest" description="Disordered" evidence="1">
    <location>
        <begin position="388"/>
        <end position="574"/>
    </location>
</feature>